<dbReference type="EMBL" id="PETL01000005">
    <property type="protein sequence ID" value="PIV64843.1"/>
    <property type="molecule type" value="Genomic_DNA"/>
</dbReference>
<dbReference type="SUPFAM" id="SSF53697">
    <property type="entry name" value="SIS domain"/>
    <property type="match status" value="1"/>
</dbReference>
<dbReference type="GO" id="GO:0016853">
    <property type="term" value="F:isomerase activity"/>
    <property type="evidence" value="ECO:0007669"/>
    <property type="project" value="UniProtKB-KW"/>
</dbReference>
<accession>A0A2M7EAT3</accession>
<dbReference type="Gene3D" id="3.40.50.10490">
    <property type="entry name" value="Glucose-6-phosphate isomerase like protein, domain 1"/>
    <property type="match status" value="1"/>
</dbReference>
<dbReference type="Pfam" id="PF01380">
    <property type="entry name" value="SIS"/>
    <property type="match status" value="1"/>
</dbReference>
<dbReference type="CDD" id="cd05005">
    <property type="entry name" value="SIS_PHI"/>
    <property type="match status" value="1"/>
</dbReference>
<evidence type="ECO:0000256" key="1">
    <source>
        <dbReference type="ARBA" id="ARBA00009235"/>
    </source>
</evidence>
<gene>
    <name evidence="3" type="ORF">COS11_00085</name>
</gene>
<evidence type="ECO:0000259" key="2">
    <source>
        <dbReference type="PROSITE" id="PS51464"/>
    </source>
</evidence>
<dbReference type="InterPro" id="IPR001347">
    <property type="entry name" value="SIS_dom"/>
</dbReference>
<protein>
    <submittedName>
        <fullName evidence="3">Sugar isomerase</fullName>
    </submittedName>
</protein>
<dbReference type="InterPro" id="IPR017552">
    <property type="entry name" value="PHI/rmpB"/>
</dbReference>
<reference evidence="4" key="1">
    <citation type="submission" date="2017-09" db="EMBL/GenBank/DDBJ databases">
        <title>Depth-based differentiation of microbial function through sediment-hosted aquifers and enrichment of novel symbionts in the deep terrestrial subsurface.</title>
        <authorList>
            <person name="Probst A.J."/>
            <person name="Ladd B."/>
            <person name="Jarett J.K."/>
            <person name="Geller-Mcgrath D.E."/>
            <person name="Sieber C.M.K."/>
            <person name="Emerson J.B."/>
            <person name="Anantharaman K."/>
            <person name="Thomas B.C."/>
            <person name="Malmstrom R."/>
            <person name="Stieglmeier M."/>
            <person name="Klingl A."/>
            <person name="Woyke T."/>
            <person name="Ryan C.M."/>
            <person name="Banfield J.F."/>
        </authorList>
    </citation>
    <scope>NUCLEOTIDE SEQUENCE [LARGE SCALE GENOMIC DNA]</scope>
</reference>
<dbReference type="GO" id="GO:1901135">
    <property type="term" value="P:carbohydrate derivative metabolic process"/>
    <property type="evidence" value="ECO:0007669"/>
    <property type="project" value="InterPro"/>
</dbReference>
<comment type="caution">
    <text evidence="3">The sequence shown here is derived from an EMBL/GenBank/DDBJ whole genome shotgun (WGS) entry which is preliminary data.</text>
</comment>
<sequence>MDFFNIKEKVIGEIGNVLSRAKEEEIKELVEALLSARKVFVVGAGRSMLMMEAFAKRLGHLKIEVYVAGEIIEPPLTKKDLLVIASGSGESILPLEIGKIAKRIGAKVALITARKKSRIARIADMLVYLPGSTKLGPGKKIKSVQPLGNLFEQSLLLFCDIVAMLIQKRKGLSNQDLLKYHSNLD</sequence>
<comment type="similarity">
    <text evidence="1">Belongs to the SIS family. PHI subfamily.</text>
</comment>
<dbReference type="PANTHER" id="PTHR43443:SF1">
    <property type="entry name" value="3-HEXULOSE-6-PHOSPHATE ISOMERASE"/>
    <property type="match status" value="1"/>
</dbReference>
<evidence type="ECO:0000313" key="4">
    <source>
        <dbReference type="Proteomes" id="UP000228886"/>
    </source>
</evidence>
<dbReference type="AlphaFoldDB" id="A0A2M7EAT3"/>
<keyword evidence="3" id="KW-0413">Isomerase</keyword>
<dbReference type="GO" id="GO:0097367">
    <property type="term" value="F:carbohydrate derivative binding"/>
    <property type="evidence" value="ECO:0007669"/>
    <property type="project" value="InterPro"/>
</dbReference>
<evidence type="ECO:0000313" key="3">
    <source>
        <dbReference type="EMBL" id="PIV64843.1"/>
    </source>
</evidence>
<organism evidence="3 4">
    <name type="scientific">bacterium (Candidatus Ratteibacteria) CG01_land_8_20_14_3_00_40_19</name>
    <dbReference type="NCBI Taxonomy" id="2014290"/>
    <lineage>
        <taxon>Bacteria</taxon>
        <taxon>Candidatus Ratteibacteria</taxon>
    </lineage>
</organism>
<dbReference type="PANTHER" id="PTHR43443">
    <property type="entry name" value="3-HEXULOSE-6-PHOSPHATE ISOMERASE"/>
    <property type="match status" value="1"/>
</dbReference>
<dbReference type="NCBIfam" id="TIGR03127">
    <property type="entry name" value="RuMP_HxlB"/>
    <property type="match status" value="1"/>
</dbReference>
<dbReference type="Proteomes" id="UP000228886">
    <property type="component" value="Unassembled WGS sequence"/>
</dbReference>
<name>A0A2M7EAT3_9BACT</name>
<feature type="domain" description="SIS" evidence="2">
    <location>
        <begin position="29"/>
        <end position="172"/>
    </location>
</feature>
<dbReference type="InterPro" id="IPR046348">
    <property type="entry name" value="SIS_dom_sf"/>
</dbReference>
<proteinExistence type="inferred from homology"/>
<dbReference type="PROSITE" id="PS51464">
    <property type="entry name" value="SIS"/>
    <property type="match status" value="1"/>
</dbReference>